<dbReference type="RefSeq" id="WP_392823356.1">
    <property type="nucleotide sequence ID" value="NZ_JBICYV010000021.1"/>
</dbReference>
<reference evidence="2 3" key="1">
    <citation type="submission" date="2024-10" db="EMBL/GenBank/DDBJ databases">
        <title>The Natural Products Discovery Center: Release of the First 8490 Sequenced Strains for Exploring Actinobacteria Biosynthetic Diversity.</title>
        <authorList>
            <person name="Kalkreuter E."/>
            <person name="Kautsar S.A."/>
            <person name="Yang D."/>
            <person name="Bader C.D."/>
            <person name="Teijaro C.N."/>
            <person name="Fluegel L."/>
            <person name="Davis C.M."/>
            <person name="Simpson J.R."/>
            <person name="Lauterbach L."/>
            <person name="Steele A.D."/>
            <person name="Gui C."/>
            <person name="Meng S."/>
            <person name="Li G."/>
            <person name="Viehrig K."/>
            <person name="Ye F."/>
            <person name="Su P."/>
            <person name="Kiefer A.F."/>
            <person name="Nichols A."/>
            <person name="Cepeda A.J."/>
            <person name="Yan W."/>
            <person name="Fan B."/>
            <person name="Jiang Y."/>
            <person name="Adhikari A."/>
            <person name="Zheng C.-J."/>
            <person name="Schuster L."/>
            <person name="Cowan T.M."/>
            <person name="Smanski M.J."/>
            <person name="Chevrette M.G."/>
            <person name="De Carvalho L.P.S."/>
            <person name="Shen B."/>
        </authorList>
    </citation>
    <scope>NUCLEOTIDE SEQUENCE [LARGE SCALE GENOMIC DNA]</scope>
    <source>
        <strain evidence="2 3">NPDC048320</strain>
    </source>
</reference>
<name>A0ABW7BFJ6_9ACTN</name>
<feature type="compositionally biased region" description="Low complexity" evidence="1">
    <location>
        <begin position="1"/>
        <end position="13"/>
    </location>
</feature>
<proteinExistence type="predicted"/>
<keyword evidence="3" id="KW-1185">Reference proteome</keyword>
<evidence type="ECO:0000313" key="2">
    <source>
        <dbReference type="EMBL" id="MFG3015566.1"/>
    </source>
</evidence>
<evidence type="ECO:0000313" key="3">
    <source>
        <dbReference type="Proteomes" id="UP001604267"/>
    </source>
</evidence>
<dbReference type="Proteomes" id="UP001604267">
    <property type="component" value="Unassembled WGS sequence"/>
</dbReference>
<sequence>MTAAAGATTAGATNHDTKDDDEAVCSPYAGSLTSLENHVTWSGAHCSDYLR</sequence>
<evidence type="ECO:0000256" key="1">
    <source>
        <dbReference type="SAM" id="MobiDB-lite"/>
    </source>
</evidence>
<dbReference type="EMBL" id="JBICYV010000021">
    <property type="protein sequence ID" value="MFG3015566.1"/>
    <property type="molecule type" value="Genomic_DNA"/>
</dbReference>
<protein>
    <submittedName>
        <fullName evidence="2">Uncharacterized protein</fullName>
    </submittedName>
</protein>
<organism evidence="2 3">
    <name type="scientific">Streptomyces cinerochromogenes</name>
    <dbReference type="NCBI Taxonomy" id="66422"/>
    <lineage>
        <taxon>Bacteria</taxon>
        <taxon>Bacillati</taxon>
        <taxon>Actinomycetota</taxon>
        <taxon>Actinomycetes</taxon>
        <taxon>Kitasatosporales</taxon>
        <taxon>Streptomycetaceae</taxon>
        <taxon>Streptomyces</taxon>
    </lineage>
</organism>
<comment type="caution">
    <text evidence="2">The sequence shown here is derived from an EMBL/GenBank/DDBJ whole genome shotgun (WGS) entry which is preliminary data.</text>
</comment>
<feature type="region of interest" description="Disordered" evidence="1">
    <location>
        <begin position="1"/>
        <end position="23"/>
    </location>
</feature>
<gene>
    <name evidence="2" type="ORF">ACGFZB_35025</name>
</gene>
<accession>A0ABW7BFJ6</accession>